<proteinExistence type="predicted"/>
<dbReference type="AlphaFoldDB" id="A0A7C3C0A8"/>
<gene>
    <name evidence="2" type="ORF">ENJ67_05750</name>
</gene>
<name>A0A7C3C0A8_9BACT</name>
<evidence type="ECO:0000313" key="2">
    <source>
        <dbReference type="EMBL" id="HFB54222.1"/>
    </source>
</evidence>
<keyword evidence="1" id="KW-0472">Membrane</keyword>
<evidence type="ECO:0000256" key="1">
    <source>
        <dbReference type="SAM" id="Phobius"/>
    </source>
</evidence>
<dbReference type="EMBL" id="DRNH01000311">
    <property type="protein sequence ID" value="HFB54222.1"/>
    <property type="molecule type" value="Genomic_DNA"/>
</dbReference>
<sequence length="128" mass="15336">MFDFLDSDWFNIGLEVLFLVLIINDVRKYMQTKKGEYLLNIVLTIGFAIWALYPYYNSYVGWEKKQKEIMISHCKGDENSTKLCKCLDDATFKEYTYEEYKALDKNSTEYKEFLKDAKEDCLDDSWFF</sequence>
<protein>
    <submittedName>
        <fullName evidence="2">Uncharacterized protein</fullName>
    </submittedName>
</protein>
<organism evidence="2">
    <name type="scientific">Sulfurimonas autotrophica</name>
    <dbReference type="NCBI Taxonomy" id="202747"/>
    <lineage>
        <taxon>Bacteria</taxon>
        <taxon>Pseudomonadati</taxon>
        <taxon>Campylobacterota</taxon>
        <taxon>Epsilonproteobacteria</taxon>
        <taxon>Campylobacterales</taxon>
        <taxon>Sulfurimonadaceae</taxon>
        <taxon>Sulfurimonas</taxon>
    </lineage>
</organism>
<reference evidence="2" key="1">
    <citation type="journal article" date="2020" name="mSystems">
        <title>Genome- and Community-Level Interaction Insights into Carbon Utilization and Element Cycling Functions of Hydrothermarchaeota in Hydrothermal Sediment.</title>
        <authorList>
            <person name="Zhou Z."/>
            <person name="Liu Y."/>
            <person name="Xu W."/>
            <person name="Pan J."/>
            <person name="Luo Z.H."/>
            <person name="Li M."/>
        </authorList>
    </citation>
    <scope>NUCLEOTIDE SEQUENCE [LARGE SCALE GENOMIC DNA]</scope>
    <source>
        <strain evidence="2">HyVt-507</strain>
    </source>
</reference>
<keyword evidence="1" id="KW-0812">Transmembrane</keyword>
<keyword evidence="1" id="KW-1133">Transmembrane helix</keyword>
<accession>A0A7C3C0A8</accession>
<comment type="caution">
    <text evidence="2">The sequence shown here is derived from an EMBL/GenBank/DDBJ whole genome shotgun (WGS) entry which is preliminary data.</text>
</comment>
<dbReference type="Proteomes" id="UP000886390">
    <property type="component" value="Unassembled WGS sequence"/>
</dbReference>
<feature type="transmembrane region" description="Helical" evidence="1">
    <location>
        <begin position="37"/>
        <end position="56"/>
    </location>
</feature>